<dbReference type="RefSeq" id="YP_009609335.1">
    <property type="nucleotide sequence ID" value="NC_041996.1"/>
</dbReference>
<dbReference type="GeneID" id="40085419"/>
<accession>A0A1Z1LX93</accession>
<evidence type="ECO:0000313" key="1">
    <source>
        <dbReference type="EMBL" id="ARW57433.1"/>
    </source>
</evidence>
<organism evidence="1 2">
    <name type="scientific">Serratia phage CHI14</name>
    <dbReference type="NCBI Taxonomy" id="2006941"/>
    <lineage>
        <taxon>Viruses</taxon>
        <taxon>Duplodnaviria</taxon>
        <taxon>Heunggongvirae</taxon>
        <taxon>Uroviricota</taxon>
        <taxon>Caudoviricetes</taxon>
        <taxon>Pantevenvirales</taxon>
        <taxon>Straboviridae</taxon>
        <taxon>Tevenvirinae</taxon>
        <taxon>Winklervirus</taxon>
        <taxon>Winklervirus chi14</taxon>
    </lineage>
</organism>
<evidence type="ECO:0000313" key="2">
    <source>
        <dbReference type="Proteomes" id="UP000225148"/>
    </source>
</evidence>
<sequence length="118" mass="13309">MAQKFKNNGRYTLSDVQGFKNSHIYNDTFAKMIIEHGNDFRVVNYDEEDYDVHTIIMASGAKAGTGPGTIDRTFMLTSDEAEFFTEITEDEGHEMVFTVSSKEQAERAIKAISAAWLN</sequence>
<reference evidence="1 2" key="1">
    <citation type="submission" date="2017-04" db="EMBL/GenBank/DDBJ databases">
        <title>Environmental T4-family bacteriophages evolve to escape abortive infection via multiple routes in a bacterial host employing altruistic suicide through Type III toxin-antitoxin systems.</title>
        <authorList>
            <person name="Chen B."/>
            <person name="Salmond G.P.C."/>
            <person name="Akusobi C."/>
            <person name="Fang X."/>
        </authorList>
    </citation>
    <scope>NUCLEOTIDE SEQUENCE [LARGE SCALE GENOMIC DNA]</scope>
</reference>
<dbReference type="KEGG" id="vg:40085419"/>
<proteinExistence type="predicted"/>
<keyword evidence="2" id="KW-1185">Reference proteome</keyword>
<name>A0A1Z1LX93_9CAUD</name>
<dbReference type="Proteomes" id="UP000225148">
    <property type="component" value="Segment"/>
</dbReference>
<dbReference type="EMBL" id="MF036690">
    <property type="protein sequence ID" value="ARW57433.1"/>
    <property type="molecule type" value="Genomic_DNA"/>
</dbReference>
<protein>
    <submittedName>
        <fullName evidence="1">Uncharacterized protein</fullName>
    </submittedName>
</protein>